<protein>
    <submittedName>
        <fullName evidence="1">Uncharacterized protein</fullName>
    </submittedName>
</protein>
<evidence type="ECO:0000313" key="2">
    <source>
        <dbReference type="Proteomes" id="UP000479563"/>
    </source>
</evidence>
<dbReference type="Proteomes" id="UP000479563">
    <property type="component" value="Unassembled WGS sequence"/>
</dbReference>
<dbReference type="RefSeq" id="WP_154266941.1">
    <property type="nucleotide sequence ID" value="NZ_WKQP01000010.1"/>
</dbReference>
<gene>
    <name evidence="1" type="ORF">GKE07_07935</name>
</gene>
<sequence>MTAVSTRPIGKREDGKQMVEAVIIADETPAELPITGDGISGMSVDDCFAPFSVLYVVGEAENKVYIANESGAFIAQ</sequence>
<name>A0A6L5T7D6_9FIRM</name>
<dbReference type="AlphaFoldDB" id="A0A6L5T7D6"/>
<reference evidence="1 2" key="1">
    <citation type="journal article" date="2019" name="Nat. Med.">
        <title>A library of human gut bacterial isolates paired with longitudinal multiomics data enables mechanistic microbiome research.</title>
        <authorList>
            <person name="Poyet M."/>
            <person name="Groussin M."/>
            <person name="Gibbons S.M."/>
            <person name="Avila-Pacheco J."/>
            <person name="Jiang X."/>
            <person name="Kearney S.M."/>
            <person name="Perrotta A.R."/>
            <person name="Berdy B."/>
            <person name="Zhao S."/>
            <person name="Lieberman T.D."/>
            <person name="Swanson P.K."/>
            <person name="Smith M."/>
            <person name="Roesemann S."/>
            <person name="Alexander J.E."/>
            <person name="Rich S.A."/>
            <person name="Livny J."/>
            <person name="Vlamakis H."/>
            <person name="Clish C."/>
            <person name="Bullock K."/>
            <person name="Deik A."/>
            <person name="Scott J."/>
            <person name="Pierce K.A."/>
            <person name="Xavier R.J."/>
            <person name="Alm E.J."/>
        </authorList>
    </citation>
    <scope>NUCLEOTIDE SEQUENCE [LARGE SCALE GENOMIC DNA]</scope>
    <source>
        <strain evidence="1 2">BIOML-A11</strain>
    </source>
</reference>
<comment type="caution">
    <text evidence="1">The sequence shown here is derived from an EMBL/GenBank/DDBJ whole genome shotgun (WGS) entry which is preliminary data.</text>
</comment>
<evidence type="ECO:0000313" key="1">
    <source>
        <dbReference type="EMBL" id="MSC60125.1"/>
    </source>
</evidence>
<dbReference type="EMBL" id="WKQP01000010">
    <property type="protein sequence ID" value="MSC60125.1"/>
    <property type="molecule type" value="Genomic_DNA"/>
</dbReference>
<organism evidence="1 2">
    <name type="scientific">Agathobacter rectalis</name>
    <dbReference type="NCBI Taxonomy" id="39491"/>
    <lineage>
        <taxon>Bacteria</taxon>
        <taxon>Bacillati</taxon>
        <taxon>Bacillota</taxon>
        <taxon>Clostridia</taxon>
        <taxon>Lachnospirales</taxon>
        <taxon>Lachnospiraceae</taxon>
        <taxon>Agathobacter</taxon>
    </lineage>
</organism>
<accession>A0A6L5T7D6</accession>
<proteinExistence type="predicted"/>